<reference evidence="2 3" key="1">
    <citation type="submission" date="2018-10" db="EMBL/GenBank/DDBJ databases">
        <title>Genomic Encyclopedia of Archaeal and Bacterial Type Strains, Phase II (KMG-II): from individual species to whole genera.</title>
        <authorList>
            <person name="Goeker M."/>
        </authorList>
    </citation>
    <scope>NUCLEOTIDE SEQUENCE [LARGE SCALE GENOMIC DNA]</scope>
    <source>
        <strain evidence="2 3">DSM 45657</strain>
    </source>
</reference>
<dbReference type="EMBL" id="RCDD01000001">
    <property type="protein sequence ID" value="RLK61119.1"/>
    <property type="molecule type" value="Genomic_DNA"/>
</dbReference>
<feature type="transmembrane region" description="Helical" evidence="1">
    <location>
        <begin position="89"/>
        <end position="107"/>
    </location>
</feature>
<keyword evidence="3" id="KW-1185">Reference proteome</keyword>
<comment type="caution">
    <text evidence="2">The sequence shown here is derived from an EMBL/GenBank/DDBJ whole genome shotgun (WGS) entry which is preliminary data.</text>
</comment>
<keyword evidence="1" id="KW-0472">Membrane</keyword>
<keyword evidence="1" id="KW-0812">Transmembrane</keyword>
<name>A0A421B9W1_9PSEU</name>
<gene>
    <name evidence="2" type="ORF">CLV68_1634</name>
</gene>
<dbReference type="RefSeq" id="WP_147459909.1">
    <property type="nucleotide sequence ID" value="NZ_RCDD01000001.1"/>
</dbReference>
<organism evidence="2 3">
    <name type="scientific">Actinokineospora cianjurensis</name>
    <dbReference type="NCBI Taxonomy" id="585224"/>
    <lineage>
        <taxon>Bacteria</taxon>
        <taxon>Bacillati</taxon>
        <taxon>Actinomycetota</taxon>
        <taxon>Actinomycetes</taxon>
        <taxon>Pseudonocardiales</taxon>
        <taxon>Pseudonocardiaceae</taxon>
        <taxon>Actinokineospora</taxon>
    </lineage>
</organism>
<dbReference type="Proteomes" id="UP000282454">
    <property type="component" value="Unassembled WGS sequence"/>
</dbReference>
<evidence type="ECO:0000313" key="2">
    <source>
        <dbReference type="EMBL" id="RLK61119.1"/>
    </source>
</evidence>
<proteinExistence type="predicted"/>
<evidence type="ECO:0000313" key="3">
    <source>
        <dbReference type="Proteomes" id="UP000282454"/>
    </source>
</evidence>
<feature type="transmembrane region" description="Helical" evidence="1">
    <location>
        <begin position="64"/>
        <end position="83"/>
    </location>
</feature>
<protein>
    <submittedName>
        <fullName evidence="2">Uncharacterized protein</fullName>
    </submittedName>
</protein>
<accession>A0A421B9W1</accession>
<evidence type="ECO:0000256" key="1">
    <source>
        <dbReference type="SAM" id="Phobius"/>
    </source>
</evidence>
<dbReference type="AlphaFoldDB" id="A0A421B9W1"/>
<sequence length="115" mass="12746">MPTLEVVARDPLADDHPDCATHHLVLSLRGRVYPIACPTDPDARDFLRQMAEATDQCRAERTDFAITMLAMSVVLPGILLLYWAVAPEVLPSIGVIAAVPFVAEYVAQFRKRRNS</sequence>
<keyword evidence="1" id="KW-1133">Transmembrane helix</keyword>